<keyword evidence="6" id="KW-1185">Reference proteome</keyword>
<feature type="compositionally biased region" description="Basic and acidic residues" evidence="4">
    <location>
        <begin position="417"/>
        <end position="429"/>
    </location>
</feature>
<evidence type="ECO:0000256" key="3">
    <source>
        <dbReference type="ARBA" id="ARBA00022679"/>
    </source>
</evidence>
<dbReference type="InterPro" id="IPR049704">
    <property type="entry name" value="Aminotrans_3_PPA_site"/>
</dbReference>
<name>A0ABP0AX76_9PEZI</name>
<gene>
    <name evidence="5" type="ORF">SCUCBS95973_001216</name>
</gene>
<evidence type="ECO:0000313" key="5">
    <source>
        <dbReference type="EMBL" id="CAK7211724.1"/>
    </source>
</evidence>
<evidence type="ECO:0000256" key="1">
    <source>
        <dbReference type="ARBA" id="ARBA00004173"/>
    </source>
</evidence>
<dbReference type="Pfam" id="PF13500">
    <property type="entry name" value="AAA_26"/>
    <property type="match status" value="1"/>
</dbReference>
<dbReference type="InterPro" id="IPR015424">
    <property type="entry name" value="PyrdxlP-dep_Trfase"/>
</dbReference>
<keyword evidence="2" id="KW-0032">Aminotransferase</keyword>
<dbReference type="CDD" id="cd03109">
    <property type="entry name" value="DTBS"/>
    <property type="match status" value="1"/>
</dbReference>
<evidence type="ECO:0000256" key="4">
    <source>
        <dbReference type="SAM" id="MobiDB-lite"/>
    </source>
</evidence>
<accession>A0ABP0AX76</accession>
<comment type="subcellular location">
    <subcellularLocation>
        <location evidence="1">Mitochondrion</location>
    </subcellularLocation>
</comment>
<dbReference type="Gene3D" id="3.40.640.10">
    <property type="entry name" value="Type I PLP-dependent aspartate aminotransferase-like (Major domain)"/>
    <property type="match status" value="1"/>
</dbReference>
<dbReference type="Pfam" id="PF00202">
    <property type="entry name" value="Aminotran_3"/>
    <property type="match status" value="2"/>
</dbReference>
<evidence type="ECO:0008006" key="7">
    <source>
        <dbReference type="Google" id="ProtNLM"/>
    </source>
</evidence>
<dbReference type="Proteomes" id="UP001642405">
    <property type="component" value="Unassembled WGS sequence"/>
</dbReference>
<dbReference type="InterPro" id="IPR015421">
    <property type="entry name" value="PyrdxlP-dep_Trfase_major"/>
</dbReference>
<dbReference type="PROSITE" id="PS00600">
    <property type="entry name" value="AA_TRANSFER_CLASS_3"/>
    <property type="match status" value="1"/>
</dbReference>
<feature type="region of interest" description="Disordered" evidence="4">
    <location>
        <begin position="410"/>
        <end position="432"/>
    </location>
</feature>
<evidence type="ECO:0000256" key="2">
    <source>
        <dbReference type="ARBA" id="ARBA00022576"/>
    </source>
</evidence>
<dbReference type="Gene3D" id="3.40.50.300">
    <property type="entry name" value="P-loop containing nucleotide triphosphate hydrolases"/>
    <property type="match status" value="1"/>
</dbReference>
<protein>
    <recommendedName>
        <fullName evidence="7">Adenosylmethionine-8-amino-7-oxononanoate aminotransferase</fullName>
    </recommendedName>
</protein>
<reference evidence="5 6" key="1">
    <citation type="submission" date="2024-01" db="EMBL/GenBank/DDBJ databases">
        <authorList>
            <person name="Allen C."/>
            <person name="Tagirdzhanova G."/>
        </authorList>
    </citation>
    <scope>NUCLEOTIDE SEQUENCE [LARGE SCALE GENOMIC DNA]</scope>
</reference>
<dbReference type="SUPFAM" id="SSF53383">
    <property type="entry name" value="PLP-dependent transferases"/>
    <property type="match status" value="1"/>
</dbReference>
<proteinExistence type="predicted"/>
<sequence>MPATAITGAVLRRSFRAYQVYGANTGVGKTVVSTVLCGALHRAFPEERVWYLKPVSTGPQDEADDGHLARFSPQTISKTLVQYGKPVSPHIAARAAVAQLTDGALREQIQKYIGGCLSDADQRQPGGTLLVETAGGVHSPTPSGSSQADLYRPLRLPVLLVGDHRLGGISASISAFESLHVRGYDLGTVFVFEDAQYENHLYLRDYFARQDISLLALPPPPPPGDSVAADRERMAAYYAEMSARPEVLDTITRLDQSHTARLTRLDSMAPQAHRHIWYPFTQHSGMTPASIMTIDSAHGDFFQTYASSAQGDANALQPTLDGSASWWSQGLGHASPDLALAAAHAAGRYGHVMFAGAIHEPALSLAELLLKHLGNPRMKRVFFSDNGSTGIEVGVKMALTAAAKRYTKVGKAGPNGEQREDPGKEEKKSGVIGLKGSYHGDTIGAMDCSEPSTYNERVHWYEGRGHWFDFPQVKMKQGAWIVEPPAGVEDEFGPPQTFGSLDDVFDVAARDASPAAERYRRHILRTLDRLVRVEGRSFGALILEPVMLGAGGMLLVDPLFQRTLVSAVRASQSLFASSSSTPSTGTADEEGDDTHTWTGLPVVFDEVFSGMTRLGPFSPAALLGVYPDISVHAKLLTGGLVPLAATVASEAVYNAFLGSEKSDALLHGHSYTAHAVGCKVAETSIKELLRLEASGAWDAFKEPWRDERGDDKREKEGSRVWSVWSPTFVSTVSHRSEVESVVALGSVLAIKLRDENPGYSSNAAVGLQSALSHLARGFGIHSRVLGNVFYIMASQTTEVDVVRQIEERVLEALGGGGVVVRGI</sequence>
<dbReference type="EMBL" id="CAWUHB010000004">
    <property type="protein sequence ID" value="CAK7211724.1"/>
    <property type="molecule type" value="Genomic_DNA"/>
</dbReference>
<dbReference type="PANTHER" id="PTHR42684">
    <property type="entry name" value="ADENOSYLMETHIONINE-8-AMINO-7-OXONONANOATE AMINOTRANSFERASE"/>
    <property type="match status" value="1"/>
</dbReference>
<comment type="caution">
    <text evidence="5">The sequence shown here is derived from an EMBL/GenBank/DDBJ whole genome shotgun (WGS) entry which is preliminary data.</text>
</comment>
<dbReference type="InterPro" id="IPR005814">
    <property type="entry name" value="Aminotrans_3"/>
</dbReference>
<organism evidence="5 6">
    <name type="scientific">Sporothrix curviconia</name>
    <dbReference type="NCBI Taxonomy" id="1260050"/>
    <lineage>
        <taxon>Eukaryota</taxon>
        <taxon>Fungi</taxon>
        <taxon>Dikarya</taxon>
        <taxon>Ascomycota</taxon>
        <taxon>Pezizomycotina</taxon>
        <taxon>Sordariomycetes</taxon>
        <taxon>Sordariomycetidae</taxon>
        <taxon>Ophiostomatales</taxon>
        <taxon>Ophiostomataceae</taxon>
        <taxon>Sporothrix</taxon>
    </lineage>
</organism>
<dbReference type="SUPFAM" id="SSF52540">
    <property type="entry name" value="P-loop containing nucleoside triphosphate hydrolases"/>
    <property type="match status" value="1"/>
</dbReference>
<keyword evidence="3" id="KW-0808">Transferase</keyword>
<dbReference type="InterPro" id="IPR027417">
    <property type="entry name" value="P-loop_NTPase"/>
</dbReference>
<evidence type="ECO:0000313" key="6">
    <source>
        <dbReference type="Proteomes" id="UP001642405"/>
    </source>
</evidence>
<dbReference type="PANTHER" id="PTHR42684:SF3">
    <property type="entry name" value="ADENOSYLMETHIONINE-8-AMINO-7-OXONONANOATE AMINOTRANSFERASE"/>
    <property type="match status" value="1"/>
</dbReference>